<evidence type="ECO:0000256" key="3">
    <source>
        <dbReference type="PROSITE-ProRule" id="PRU00339"/>
    </source>
</evidence>
<dbReference type="PANTHER" id="PTHR44943">
    <property type="entry name" value="CELLULOSE SYNTHASE OPERON PROTEIN C"/>
    <property type="match status" value="1"/>
</dbReference>
<dbReference type="InterPro" id="IPR019734">
    <property type="entry name" value="TPR_rpt"/>
</dbReference>
<dbReference type="SMART" id="SM00028">
    <property type="entry name" value="TPR"/>
    <property type="match status" value="3"/>
</dbReference>
<feature type="repeat" description="TPR" evidence="3">
    <location>
        <begin position="228"/>
        <end position="261"/>
    </location>
</feature>
<dbReference type="Proteomes" id="UP001242010">
    <property type="component" value="Chromosome"/>
</dbReference>
<dbReference type="Gene3D" id="1.25.40.10">
    <property type="entry name" value="Tetratricopeptide repeat domain"/>
    <property type="match status" value="1"/>
</dbReference>
<dbReference type="PROSITE" id="PS50005">
    <property type="entry name" value="TPR"/>
    <property type="match status" value="2"/>
</dbReference>
<dbReference type="RefSeq" id="WP_286355908.1">
    <property type="nucleotide sequence ID" value="NZ_AP027079.1"/>
</dbReference>
<accession>A0ABN6UX04</accession>
<dbReference type="SUPFAM" id="SSF48452">
    <property type="entry name" value="TPR-like"/>
    <property type="match status" value="1"/>
</dbReference>
<organism evidence="4 5">
    <name type="scientific">Geothrix oryzae</name>
    <dbReference type="NCBI Taxonomy" id="2927975"/>
    <lineage>
        <taxon>Bacteria</taxon>
        <taxon>Pseudomonadati</taxon>
        <taxon>Acidobacteriota</taxon>
        <taxon>Holophagae</taxon>
        <taxon>Holophagales</taxon>
        <taxon>Holophagaceae</taxon>
        <taxon>Geothrix</taxon>
    </lineage>
</organism>
<dbReference type="InterPro" id="IPR011990">
    <property type="entry name" value="TPR-like_helical_dom_sf"/>
</dbReference>
<dbReference type="InterPro" id="IPR051685">
    <property type="entry name" value="Ycf3/AcsC/BcsC/TPR_MFPF"/>
</dbReference>
<name>A0ABN6UX04_9BACT</name>
<reference evidence="5" key="1">
    <citation type="journal article" date="2023" name="Int. J. Syst. Evol. Microbiol.">
        <title>Mesoterricola silvestris gen. nov., sp. nov., Mesoterricola sediminis sp. nov., Geothrix oryzae sp. nov., Geothrix edaphica sp. nov., Geothrix rubra sp. nov., and Geothrix limicola sp. nov., six novel members of Acidobacteriota isolated from soils.</title>
        <authorList>
            <person name="Itoh H."/>
            <person name="Sugisawa Y."/>
            <person name="Mise K."/>
            <person name="Xu Z."/>
            <person name="Kuniyasu M."/>
            <person name="Ushijima N."/>
            <person name="Kawano K."/>
            <person name="Kobayashi E."/>
            <person name="Shiratori Y."/>
            <person name="Masuda Y."/>
            <person name="Senoo K."/>
        </authorList>
    </citation>
    <scope>NUCLEOTIDE SEQUENCE [LARGE SCALE GENOMIC DNA]</scope>
    <source>
        <strain evidence="5">Red222</strain>
    </source>
</reference>
<keyword evidence="5" id="KW-1185">Reference proteome</keyword>
<keyword evidence="1" id="KW-0677">Repeat</keyword>
<evidence type="ECO:0000256" key="1">
    <source>
        <dbReference type="ARBA" id="ARBA00022737"/>
    </source>
</evidence>
<evidence type="ECO:0000313" key="4">
    <source>
        <dbReference type="EMBL" id="BDU69268.1"/>
    </source>
</evidence>
<protein>
    <recommendedName>
        <fullName evidence="6">Tetratricopeptide repeat protein</fullName>
    </recommendedName>
</protein>
<proteinExistence type="predicted"/>
<feature type="repeat" description="TPR" evidence="3">
    <location>
        <begin position="194"/>
        <end position="227"/>
    </location>
</feature>
<evidence type="ECO:0000256" key="2">
    <source>
        <dbReference type="ARBA" id="ARBA00022803"/>
    </source>
</evidence>
<dbReference type="PANTHER" id="PTHR44943:SF5">
    <property type="entry name" value="BLL7697 PROTEIN"/>
    <property type="match status" value="1"/>
</dbReference>
<sequence length="283" mass="31180">MIPLLLLFPVAQVQSQVQSQGLAAPLPAPAEALARAKDWGGLADWFETVSPATRGAHYELWIQALNRSRRWERLAAVCEALQPQLEAKSGPRLATYRLYRAQALSQLGRHGDAAAAHAENGRLGYPDGFPNACAEARLAQDWTTLQTCADALLEARPGDAMGQAWKGEALARQDRLAEAEPILRAAVAKDPAIAHAWNNLGRCLNEKKAWAEACEALDRALALEPNQLEALFNRGRARFELKRYPESRDDFRAALALRPGDPVLTENLRQAERYAALPAPKRR</sequence>
<keyword evidence="2 3" id="KW-0802">TPR repeat</keyword>
<evidence type="ECO:0008006" key="6">
    <source>
        <dbReference type="Google" id="ProtNLM"/>
    </source>
</evidence>
<dbReference type="EMBL" id="AP027079">
    <property type="protein sequence ID" value="BDU69268.1"/>
    <property type="molecule type" value="Genomic_DNA"/>
</dbReference>
<dbReference type="Pfam" id="PF13432">
    <property type="entry name" value="TPR_16"/>
    <property type="match status" value="1"/>
</dbReference>
<evidence type="ECO:0000313" key="5">
    <source>
        <dbReference type="Proteomes" id="UP001242010"/>
    </source>
</evidence>
<dbReference type="Pfam" id="PF13371">
    <property type="entry name" value="TPR_9"/>
    <property type="match status" value="1"/>
</dbReference>
<gene>
    <name evidence="4" type="ORF">GETHOR_13690</name>
</gene>